<dbReference type="EMBL" id="GGFM01000204">
    <property type="protein sequence ID" value="MBW20955.1"/>
    <property type="molecule type" value="Transcribed_RNA"/>
</dbReference>
<dbReference type="GO" id="GO:0005840">
    <property type="term" value="C:ribosome"/>
    <property type="evidence" value="ECO:0007669"/>
    <property type="project" value="UniProtKB-KW"/>
</dbReference>
<reference evidence="1" key="1">
    <citation type="submission" date="2018-01" db="EMBL/GenBank/DDBJ databases">
        <title>An insight into the sialome of Amazonian anophelines.</title>
        <authorList>
            <person name="Ribeiro J.M."/>
            <person name="Scarpassa V."/>
            <person name="Calvo E."/>
        </authorList>
    </citation>
    <scope>NUCLEOTIDE SEQUENCE</scope>
    <source>
        <tissue evidence="1">Salivary glands</tissue>
    </source>
</reference>
<proteinExistence type="predicted"/>
<accession>A0A2M3YXG6</accession>
<organism evidence="1">
    <name type="scientific">Anopheles braziliensis</name>
    <dbReference type="NCBI Taxonomy" id="58242"/>
    <lineage>
        <taxon>Eukaryota</taxon>
        <taxon>Metazoa</taxon>
        <taxon>Ecdysozoa</taxon>
        <taxon>Arthropoda</taxon>
        <taxon>Hexapoda</taxon>
        <taxon>Insecta</taxon>
        <taxon>Pterygota</taxon>
        <taxon>Neoptera</taxon>
        <taxon>Endopterygota</taxon>
        <taxon>Diptera</taxon>
        <taxon>Nematocera</taxon>
        <taxon>Culicoidea</taxon>
        <taxon>Culicidae</taxon>
        <taxon>Anophelinae</taxon>
        <taxon>Anopheles</taxon>
    </lineage>
</organism>
<dbReference type="AlphaFoldDB" id="A0A2M3YXG6"/>
<keyword evidence="1" id="KW-0687">Ribonucleoprotein</keyword>
<keyword evidence="1" id="KW-0689">Ribosomal protein</keyword>
<sequence length="184" mass="20495">MARLLALLDRQRPLHHKLADIVLLGQVVQLADVVGTLRSEPARYLRIGQPGNVLLSLAHNDQRQSGQVLVDDATAHRLALTLAGTARTIARVSLLQQQTNTGGRQHALLHRETLLVVATGNLHDVALPFIAQEVRNELGAHALLEEVTQLMVIRRDVEGLLSPRRGKRYVQLHFTRLFPYTRGE</sequence>
<protein>
    <submittedName>
        <fullName evidence="1">Putative 40s ribosomal protein s6</fullName>
    </submittedName>
</protein>
<name>A0A2M3YXG6_9DIPT</name>
<evidence type="ECO:0000313" key="1">
    <source>
        <dbReference type="EMBL" id="MBW20955.1"/>
    </source>
</evidence>